<feature type="region of interest" description="Disordered" evidence="7">
    <location>
        <begin position="134"/>
        <end position="276"/>
    </location>
</feature>
<dbReference type="InterPro" id="IPR012423">
    <property type="entry name" value="Eaf7/MRGBP"/>
</dbReference>
<evidence type="ECO:0000313" key="9">
    <source>
        <dbReference type="Proteomes" id="UP000292702"/>
    </source>
</evidence>
<evidence type="ECO:0008006" key="10">
    <source>
        <dbReference type="Google" id="ProtNLM"/>
    </source>
</evidence>
<name>A0A4R0RTV8_9APHY</name>
<evidence type="ECO:0000256" key="4">
    <source>
        <dbReference type="ARBA" id="ARBA00023015"/>
    </source>
</evidence>
<dbReference type="Proteomes" id="UP000292702">
    <property type="component" value="Unassembled WGS sequence"/>
</dbReference>
<dbReference type="GO" id="GO:0005634">
    <property type="term" value="C:nucleus"/>
    <property type="evidence" value="ECO:0007669"/>
    <property type="project" value="UniProtKB-SubCell"/>
</dbReference>
<dbReference type="GO" id="GO:0006325">
    <property type="term" value="P:chromatin organization"/>
    <property type="evidence" value="ECO:0007669"/>
    <property type="project" value="UniProtKB-KW"/>
</dbReference>
<dbReference type="AlphaFoldDB" id="A0A4R0RTV8"/>
<comment type="subcellular location">
    <subcellularLocation>
        <location evidence="1">Nucleus</location>
    </subcellularLocation>
</comment>
<dbReference type="OrthoDB" id="5595141at2759"/>
<comment type="similarity">
    <text evidence="2">Belongs to the EAF7 family.</text>
</comment>
<dbReference type="PANTHER" id="PTHR13581">
    <property type="entry name" value="MRG-BINDING PROTEIN"/>
    <property type="match status" value="1"/>
</dbReference>
<feature type="region of interest" description="Disordered" evidence="7">
    <location>
        <begin position="79"/>
        <end position="104"/>
    </location>
</feature>
<feature type="compositionally biased region" description="Basic residues" evidence="7">
    <location>
        <begin position="155"/>
        <end position="164"/>
    </location>
</feature>
<feature type="compositionally biased region" description="Acidic residues" evidence="7">
    <location>
        <begin position="223"/>
        <end position="237"/>
    </location>
</feature>
<gene>
    <name evidence="8" type="ORF">EIP91_001201</name>
</gene>
<evidence type="ECO:0000256" key="1">
    <source>
        <dbReference type="ARBA" id="ARBA00004123"/>
    </source>
</evidence>
<dbReference type="Pfam" id="PF07904">
    <property type="entry name" value="Eaf7"/>
    <property type="match status" value="1"/>
</dbReference>
<keyword evidence="6" id="KW-0539">Nucleus</keyword>
<sequence>MDIDNKAQEFLNSVEGEISFFRSVMRARPVGIHRHFHILAIRNAIHRDTGIWVSSEDIWNKLRDYYELEVLENLEIDGYETPTSKSPSPSQQPPRSPSPSQNLSLHPYFREEYSLPADHAIDALVAARRVRSTASLPSSSPAPSPPLMKTTTRAGAKKAGKRGGKPGAGTGSRKMAGLVGGESDSSALTQDSGDEGGAGSRGGGGEGSTRMGSVATGTGTDAGTEEPEGGEEEDEQGAQETTRGRRRGGRRGGGAPSTRGRRSSVSTKPPAKKRKR</sequence>
<keyword evidence="4" id="KW-0805">Transcription regulation</keyword>
<organism evidence="8 9">
    <name type="scientific">Steccherinum ochraceum</name>
    <dbReference type="NCBI Taxonomy" id="92696"/>
    <lineage>
        <taxon>Eukaryota</taxon>
        <taxon>Fungi</taxon>
        <taxon>Dikarya</taxon>
        <taxon>Basidiomycota</taxon>
        <taxon>Agaricomycotina</taxon>
        <taxon>Agaricomycetes</taxon>
        <taxon>Polyporales</taxon>
        <taxon>Steccherinaceae</taxon>
        <taxon>Steccherinum</taxon>
    </lineage>
</organism>
<dbReference type="EMBL" id="RWJN01000013">
    <property type="protein sequence ID" value="TCD70893.1"/>
    <property type="molecule type" value="Genomic_DNA"/>
</dbReference>
<dbReference type="GO" id="GO:0035267">
    <property type="term" value="C:NuA4 histone acetyltransferase complex"/>
    <property type="evidence" value="ECO:0007669"/>
    <property type="project" value="TreeGrafter"/>
</dbReference>
<keyword evidence="3" id="KW-0156">Chromatin regulator</keyword>
<evidence type="ECO:0000313" key="8">
    <source>
        <dbReference type="EMBL" id="TCD70893.1"/>
    </source>
</evidence>
<reference evidence="8 9" key="1">
    <citation type="submission" date="2018-11" db="EMBL/GenBank/DDBJ databases">
        <title>Genome assembly of Steccherinum ochraceum LE-BIN_3174, the white-rot fungus of the Steccherinaceae family (The Residual Polyporoid clade, Polyporales, Basidiomycota).</title>
        <authorList>
            <person name="Fedorova T.V."/>
            <person name="Glazunova O.A."/>
            <person name="Landesman E.O."/>
            <person name="Moiseenko K.V."/>
            <person name="Psurtseva N.V."/>
            <person name="Savinova O.S."/>
            <person name="Shakhova N.V."/>
            <person name="Tyazhelova T.V."/>
            <person name="Vasina D.V."/>
        </authorList>
    </citation>
    <scope>NUCLEOTIDE SEQUENCE [LARGE SCALE GENOMIC DNA]</scope>
    <source>
        <strain evidence="8 9">LE-BIN_3174</strain>
    </source>
</reference>
<dbReference type="PANTHER" id="PTHR13581:SF5">
    <property type="entry name" value="MRG_MORF4L-BINDING PROTEIN"/>
    <property type="match status" value="1"/>
</dbReference>
<evidence type="ECO:0000256" key="3">
    <source>
        <dbReference type="ARBA" id="ARBA00022853"/>
    </source>
</evidence>
<feature type="compositionally biased region" description="Gly residues" evidence="7">
    <location>
        <begin position="195"/>
        <end position="207"/>
    </location>
</feature>
<accession>A0A4R0RTV8</accession>
<protein>
    <recommendedName>
        <fullName evidence="10">Chromatin modification-related protein EAF7</fullName>
    </recommendedName>
</protein>
<keyword evidence="5" id="KW-0804">Transcription</keyword>
<evidence type="ECO:0000256" key="2">
    <source>
        <dbReference type="ARBA" id="ARBA00007117"/>
    </source>
</evidence>
<dbReference type="GO" id="GO:0006357">
    <property type="term" value="P:regulation of transcription by RNA polymerase II"/>
    <property type="evidence" value="ECO:0007669"/>
    <property type="project" value="TreeGrafter"/>
</dbReference>
<feature type="compositionally biased region" description="Low complexity" evidence="7">
    <location>
        <begin position="208"/>
        <end position="222"/>
    </location>
</feature>
<evidence type="ECO:0000256" key="5">
    <source>
        <dbReference type="ARBA" id="ARBA00023163"/>
    </source>
</evidence>
<evidence type="ECO:0000256" key="6">
    <source>
        <dbReference type="ARBA" id="ARBA00023242"/>
    </source>
</evidence>
<keyword evidence="9" id="KW-1185">Reference proteome</keyword>
<dbReference type="STRING" id="92696.A0A4R0RTV8"/>
<evidence type="ECO:0000256" key="7">
    <source>
        <dbReference type="SAM" id="MobiDB-lite"/>
    </source>
</evidence>
<comment type="caution">
    <text evidence="8">The sequence shown here is derived from an EMBL/GenBank/DDBJ whole genome shotgun (WGS) entry which is preliminary data.</text>
</comment>
<proteinExistence type="inferred from homology"/>